<dbReference type="AlphaFoldDB" id="B3T3H4"/>
<protein>
    <submittedName>
        <fullName evidence="1">Uncharacterized protein</fullName>
    </submittedName>
</protein>
<dbReference type="EMBL" id="EU016593">
    <property type="protein sequence ID" value="ABZ07133.1"/>
    <property type="molecule type" value="Genomic_DNA"/>
</dbReference>
<proteinExistence type="predicted"/>
<accession>B3T3H4</accession>
<reference evidence="1" key="1">
    <citation type="journal article" date="2008" name="ISME J.">
        <title>Genomic patterns of recombination, clonal divergence and environment in marine microbial populations.</title>
        <authorList>
            <person name="Konstantinidis K.T."/>
            <person name="Delong E.F."/>
        </authorList>
    </citation>
    <scope>NUCLEOTIDE SEQUENCE</scope>
</reference>
<name>B3T3H4_9ARCH</name>
<evidence type="ECO:0000313" key="1">
    <source>
        <dbReference type="EMBL" id="ABZ07133.1"/>
    </source>
</evidence>
<organism evidence="1">
    <name type="scientific">uncultured marine crenarchaeote HF4000_ANIW97P9</name>
    <dbReference type="NCBI Taxonomy" id="455569"/>
    <lineage>
        <taxon>Archaea</taxon>
        <taxon>Nitrososphaerota</taxon>
        <taxon>Nitrososphaeria</taxon>
        <taxon>Nitrosopumilales</taxon>
        <taxon>environmental samples</taxon>
    </lineage>
</organism>
<sequence length="69" mass="8270">MSSINKFFLIRVFVKFLQEFITDRHCFTLRFCVLPPELARKDIVCLRLSCKKLDHKKTQLIHDIVYIIS</sequence>
<gene>
    <name evidence="1" type="ORF">ALOHA_HF4000ANIW97P9ctg4g12</name>
</gene>